<protein>
    <submittedName>
        <fullName evidence="1">Uncharacterized protein</fullName>
    </submittedName>
</protein>
<dbReference type="AlphaFoldDB" id="A0A3L8Q8N9"/>
<dbReference type="Proteomes" id="UP000276834">
    <property type="component" value="Unassembled WGS sequence"/>
</dbReference>
<gene>
    <name evidence="1" type="ORF">DV515_00018026</name>
</gene>
<evidence type="ECO:0000313" key="1">
    <source>
        <dbReference type="EMBL" id="RLV63680.1"/>
    </source>
</evidence>
<evidence type="ECO:0000313" key="2">
    <source>
        <dbReference type="Proteomes" id="UP000276834"/>
    </source>
</evidence>
<dbReference type="OrthoDB" id="3945418at2759"/>
<dbReference type="EMBL" id="QUSF01002208">
    <property type="protein sequence ID" value="RLV63680.1"/>
    <property type="molecule type" value="Genomic_DNA"/>
</dbReference>
<name>A0A3L8Q8N9_CHLGU</name>
<dbReference type="UniPathway" id="UPA00229"/>
<accession>A0A3L8Q8N9</accession>
<sequence>MSPPRPAASPCPLSGQNVYRDLRLRRKSSQEYVGILGNLILRDKLPLDDIRASVTEMMAGGVDTVPGEGTGPAW</sequence>
<organism evidence="1 2">
    <name type="scientific">Chloebia gouldiae</name>
    <name type="common">Gouldian finch</name>
    <name type="synonym">Erythrura gouldiae</name>
    <dbReference type="NCBI Taxonomy" id="44316"/>
    <lineage>
        <taxon>Eukaryota</taxon>
        <taxon>Metazoa</taxon>
        <taxon>Chordata</taxon>
        <taxon>Craniata</taxon>
        <taxon>Vertebrata</taxon>
        <taxon>Euteleostomi</taxon>
        <taxon>Archelosauria</taxon>
        <taxon>Archosauria</taxon>
        <taxon>Dinosauria</taxon>
        <taxon>Saurischia</taxon>
        <taxon>Theropoda</taxon>
        <taxon>Coelurosauria</taxon>
        <taxon>Aves</taxon>
        <taxon>Neognathae</taxon>
        <taxon>Neoaves</taxon>
        <taxon>Telluraves</taxon>
        <taxon>Australaves</taxon>
        <taxon>Passeriformes</taxon>
        <taxon>Passeroidea</taxon>
        <taxon>Passeridae</taxon>
        <taxon>Chloebia</taxon>
    </lineage>
</organism>
<reference evidence="1 2" key="1">
    <citation type="journal article" date="2018" name="Proc. R. Soc. B">
        <title>A non-coding region near Follistatin controls head colour polymorphism in the Gouldian finch.</title>
        <authorList>
            <person name="Toomey M.B."/>
            <person name="Marques C.I."/>
            <person name="Andrade P."/>
            <person name="Araujo P.M."/>
            <person name="Sabatino S."/>
            <person name="Gazda M.A."/>
            <person name="Afonso S."/>
            <person name="Lopes R.J."/>
            <person name="Corbo J.C."/>
            <person name="Carneiro M."/>
        </authorList>
    </citation>
    <scope>NUCLEOTIDE SEQUENCE [LARGE SCALE GENOMIC DNA]</scope>
    <source>
        <strain evidence="1">Red01</strain>
        <tissue evidence="1">Muscle</tissue>
    </source>
</reference>
<keyword evidence="2" id="KW-1185">Reference proteome</keyword>
<comment type="caution">
    <text evidence="1">The sequence shown here is derived from an EMBL/GenBank/DDBJ whole genome shotgun (WGS) entry which is preliminary data.</text>
</comment>
<dbReference type="GO" id="GO:0008207">
    <property type="term" value="P:C21-steroid hormone metabolic process"/>
    <property type="evidence" value="ECO:0007669"/>
    <property type="project" value="UniProtKB-UniPathway"/>
</dbReference>
<proteinExistence type="predicted"/>